<gene>
    <name evidence="2" type="ORF">TVAG_235230</name>
</gene>
<dbReference type="RefSeq" id="XP_001329776.1">
    <property type="nucleotide sequence ID" value="XM_001329741.1"/>
</dbReference>
<evidence type="ECO:0000256" key="1">
    <source>
        <dbReference type="SAM" id="MobiDB-lite"/>
    </source>
</evidence>
<dbReference type="InterPro" id="IPR016024">
    <property type="entry name" value="ARM-type_fold"/>
</dbReference>
<proteinExistence type="predicted"/>
<accession>A2DPP1</accession>
<dbReference type="Proteomes" id="UP000001542">
    <property type="component" value="Unassembled WGS sequence"/>
</dbReference>
<sequence>MIREEDNTGYGEFRTTDVDEPSATKVYPVQAFFECFQACCEAFQAKDLRSVYSNLAILFDIVTGLEEIPFDELENIGFHMFFKELFLNYDFRITFPDALRVLNFIAASDGFNTELLANEEYFNILIDEVLPQVKRQNMPLELISNIISGNSQARDIFISTDIIETFIINTYDEKKDPFYWIAANHLLVTCIITTPYLPIERLQIISDFVIEHIVGTKILSSSIIDVLYSIIAVSTEAAVYILQKIHNENPDFNLLDIIRNLSSEFQIKLLKSVEMLCTIEELGYAADFFWPYILNLQIFNNTPEMITEIFNAAVVIISMGPRNTISAFKRGLVDSLINYAQTASYSIRVSAIKLLSIIIMRELYIPCVGMTIIRFGFLDFATDFLNELEIRKYIIKAIFCLVVHKVGEGSYVSLGEIFNQEFFDALIEGYYESTYDAEEISMIEYIMRVFGFLRQDDEDSYHFEQPEEDFFDDEESAEEDDAEVDASGEIITPVYRTFLHLRRKYGFSTDFDPEEGNEAPADQSQDQQTD</sequence>
<protein>
    <submittedName>
        <fullName evidence="2">Uncharacterized protein</fullName>
    </submittedName>
</protein>
<dbReference type="KEGG" id="tva:4775659"/>
<organism evidence="2 3">
    <name type="scientific">Trichomonas vaginalis (strain ATCC PRA-98 / G3)</name>
    <dbReference type="NCBI Taxonomy" id="412133"/>
    <lineage>
        <taxon>Eukaryota</taxon>
        <taxon>Metamonada</taxon>
        <taxon>Parabasalia</taxon>
        <taxon>Trichomonadida</taxon>
        <taxon>Trichomonadidae</taxon>
        <taxon>Trichomonas</taxon>
    </lineage>
</organism>
<dbReference type="AlphaFoldDB" id="A2DPP1"/>
<reference evidence="2" key="1">
    <citation type="submission" date="2006-10" db="EMBL/GenBank/DDBJ databases">
        <authorList>
            <person name="Amadeo P."/>
            <person name="Zhao Q."/>
            <person name="Wortman J."/>
            <person name="Fraser-Liggett C."/>
            <person name="Carlton J."/>
        </authorList>
    </citation>
    <scope>NUCLEOTIDE SEQUENCE</scope>
    <source>
        <strain evidence="2">G3</strain>
    </source>
</reference>
<dbReference type="VEuPathDB" id="TrichDB:TVAGG3_0935010"/>
<dbReference type="SUPFAM" id="SSF48371">
    <property type="entry name" value="ARM repeat"/>
    <property type="match status" value="1"/>
</dbReference>
<feature type="region of interest" description="Disordered" evidence="1">
    <location>
        <begin position="509"/>
        <end position="530"/>
    </location>
</feature>
<name>A2DPP1_TRIV3</name>
<evidence type="ECO:0000313" key="3">
    <source>
        <dbReference type="Proteomes" id="UP000001542"/>
    </source>
</evidence>
<dbReference type="VEuPathDB" id="TrichDB:TVAG_235230"/>
<keyword evidence="3" id="KW-1185">Reference proteome</keyword>
<dbReference type="EMBL" id="DS113228">
    <property type="protein sequence ID" value="EAY17641.1"/>
    <property type="molecule type" value="Genomic_DNA"/>
</dbReference>
<evidence type="ECO:0000313" key="2">
    <source>
        <dbReference type="EMBL" id="EAY17641.1"/>
    </source>
</evidence>
<dbReference type="InParanoid" id="A2DPP1"/>
<reference evidence="2" key="2">
    <citation type="journal article" date="2007" name="Science">
        <title>Draft genome sequence of the sexually transmitted pathogen Trichomonas vaginalis.</title>
        <authorList>
            <person name="Carlton J.M."/>
            <person name="Hirt R.P."/>
            <person name="Silva J.C."/>
            <person name="Delcher A.L."/>
            <person name="Schatz M."/>
            <person name="Zhao Q."/>
            <person name="Wortman J.R."/>
            <person name="Bidwell S.L."/>
            <person name="Alsmark U.C.M."/>
            <person name="Besteiro S."/>
            <person name="Sicheritz-Ponten T."/>
            <person name="Noel C.J."/>
            <person name="Dacks J.B."/>
            <person name="Foster P.G."/>
            <person name="Simillion C."/>
            <person name="Van de Peer Y."/>
            <person name="Miranda-Saavedra D."/>
            <person name="Barton G.J."/>
            <person name="Westrop G.D."/>
            <person name="Mueller S."/>
            <person name="Dessi D."/>
            <person name="Fiori P.L."/>
            <person name="Ren Q."/>
            <person name="Paulsen I."/>
            <person name="Zhang H."/>
            <person name="Bastida-Corcuera F.D."/>
            <person name="Simoes-Barbosa A."/>
            <person name="Brown M.T."/>
            <person name="Hayes R.D."/>
            <person name="Mukherjee M."/>
            <person name="Okumura C.Y."/>
            <person name="Schneider R."/>
            <person name="Smith A.J."/>
            <person name="Vanacova S."/>
            <person name="Villalvazo M."/>
            <person name="Haas B.J."/>
            <person name="Pertea M."/>
            <person name="Feldblyum T.V."/>
            <person name="Utterback T.R."/>
            <person name="Shu C.L."/>
            <person name="Osoegawa K."/>
            <person name="de Jong P.J."/>
            <person name="Hrdy I."/>
            <person name="Horvathova L."/>
            <person name="Zubacova Z."/>
            <person name="Dolezal P."/>
            <person name="Malik S.B."/>
            <person name="Logsdon J.M. Jr."/>
            <person name="Henze K."/>
            <person name="Gupta A."/>
            <person name="Wang C.C."/>
            <person name="Dunne R.L."/>
            <person name="Upcroft J.A."/>
            <person name="Upcroft P."/>
            <person name="White O."/>
            <person name="Salzberg S.L."/>
            <person name="Tang P."/>
            <person name="Chiu C.-H."/>
            <person name="Lee Y.-S."/>
            <person name="Embley T.M."/>
            <person name="Coombs G.H."/>
            <person name="Mottram J.C."/>
            <person name="Tachezy J."/>
            <person name="Fraser-Liggett C.M."/>
            <person name="Johnson P.J."/>
        </authorList>
    </citation>
    <scope>NUCLEOTIDE SEQUENCE [LARGE SCALE GENOMIC DNA]</scope>
    <source>
        <strain evidence="2">G3</strain>
    </source>
</reference>